<dbReference type="InterPro" id="IPR015421">
    <property type="entry name" value="PyrdxlP-dep_Trfase_major"/>
</dbReference>
<dbReference type="EMBL" id="JBHRZT010000013">
    <property type="protein sequence ID" value="MFC3882412.1"/>
    <property type="molecule type" value="Genomic_DNA"/>
</dbReference>
<dbReference type="InterPro" id="IPR004839">
    <property type="entry name" value="Aminotransferase_I/II_large"/>
</dbReference>
<evidence type="ECO:0000256" key="4">
    <source>
        <dbReference type="ARBA" id="ARBA00022898"/>
    </source>
</evidence>
<dbReference type="InterPro" id="IPR036390">
    <property type="entry name" value="WH_DNA-bd_sf"/>
</dbReference>
<evidence type="ECO:0000313" key="9">
    <source>
        <dbReference type="EMBL" id="MFC3882412.1"/>
    </source>
</evidence>
<dbReference type="PANTHER" id="PTHR46577:SF2">
    <property type="entry name" value="TRANSCRIPTIONAL REGULATORY PROTEIN"/>
    <property type="match status" value="1"/>
</dbReference>
<keyword evidence="10" id="KW-1185">Reference proteome</keyword>
<dbReference type="CDD" id="cd07377">
    <property type="entry name" value="WHTH_GntR"/>
    <property type="match status" value="1"/>
</dbReference>
<keyword evidence="7" id="KW-0804">Transcription</keyword>
<accession>A0ABV8AXY7</accession>
<evidence type="ECO:0000256" key="6">
    <source>
        <dbReference type="ARBA" id="ARBA00023125"/>
    </source>
</evidence>
<name>A0ABV8AXY7_9BACI</name>
<dbReference type="InterPro" id="IPR000524">
    <property type="entry name" value="Tscrpt_reg_HTH_GntR"/>
</dbReference>
<evidence type="ECO:0000256" key="2">
    <source>
        <dbReference type="ARBA" id="ARBA00005384"/>
    </source>
</evidence>
<keyword evidence="3 9" id="KW-0808">Transferase</keyword>
<dbReference type="InterPro" id="IPR036388">
    <property type="entry name" value="WH-like_DNA-bd_sf"/>
</dbReference>
<keyword evidence="3 9" id="KW-0032">Aminotransferase</keyword>
<keyword evidence="4" id="KW-0663">Pyridoxal phosphate</keyword>
<gene>
    <name evidence="9" type="ORF">ACFOU2_02265</name>
</gene>
<evidence type="ECO:0000259" key="8">
    <source>
        <dbReference type="PROSITE" id="PS50949"/>
    </source>
</evidence>
<dbReference type="SUPFAM" id="SSF46785">
    <property type="entry name" value="Winged helix' DNA-binding domain"/>
    <property type="match status" value="1"/>
</dbReference>
<dbReference type="GO" id="GO:0008483">
    <property type="term" value="F:transaminase activity"/>
    <property type="evidence" value="ECO:0007669"/>
    <property type="project" value="UniProtKB-KW"/>
</dbReference>
<dbReference type="SUPFAM" id="SSF53383">
    <property type="entry name" value="PLP-dependent transferases"/>
    <property type="match status" value="1"/>
</dbReference>
<dbReference type="Gene3D" id="3.90.1150.10">
    <property type="entry name" value="Aspartate Aminotransferase, domain 1"/>
    <property type="match status" value="1"/>
</dbReference>
<comment type="cofactor">
    <cofactor evidence="1">
        <name>pyridoxal 5'-phosphate</name>
        <dbReference type="ChEBI" id="CHEBI:597326"/>
    </cofactor>
</comment>
<evidence type="ECO:0000256" key="7">
    <source>
        <dbReference type="ARBA" id="ARBA00023163"/>
    </source>
</evidence>
<feature type="domain" description="HTH gntR-type" evidence="8">
    <location>
        <begin position="4"/>
        <end position="72"/>
    </location>
</feature>
<organism evidence="9 10">
    <name type="scientific">Bacillus songklensis</name>
    <dbReference type="NCBI Taxonomy" id="1069116"/>
    <lineage>
        <taxon>Bacteria</taxon>
        <taxon>Bacillati</taxon>
        <taxon>Bacillota</taxon>
        <taxon>Bacilli</taxon>
        <taxon>Bacillales</taxon>
        <taxon>Bacillaceae</taxon>
        <taxon>Bacillus</taxon>
    </lineage>
</organism>
<dbReference type="Gene3D" id="3.40.640.10">
    <property type="entry name" value="Type I PLP-dependent aspartate aminotransferase-like (Major domain)"/>
    <property type="match status" value="1"/>
</dbReference>
<dbReference type="SMART" id="SM00345">
    <property type="entry name" value="HTH_GNTR"/>
    <property type="match status" value="1"/>
</dbReference>
<dbReference type="PRINTS" id="PR00035">
    <property type="entry name" value="HTHGNTR"/>
</dbReference>
<dbReference type="InterPro" id="IPR051446">
    <property type="entry name" value="HTH_trans_reg/aminotransferase"/>
</dbReference>
<dbReference type="Pfam" id="PF00392">
    <property type="entry name" value="GntR"/>
    <property type="match status" value="1"/>
</dbReference>
<keyword evidence="6" id="KW-0238">DNA-binding</keyword>
<dbReference type="Gene3D" id="1.10.10.10">
    <property type="entry name" value="Winged helix-like DNA-binding domain superfamily/Winged helix DNA-binding domain"/>
    <property type="match status" value="1"/>
</dbReference>
<dbReference type="Proteomes" id="UP001595752">
    <property type="component" value="Unassembled WGS sequence"/>
</dbReference>
<sequence length="471" mass="53333">MGKTPLYLQIVHLIREKIAKGEWPVGSKLPTQREMAKQFNVNRSTVITAIEILKSEGLLEGKTGSGIYIVNNQWSLLTASAPPDWKELSKWALYPSSDNTVQLINEMENQKDIIQLSKGELGIDLFPHSEIAKTAEKVSGQLHEFGYGDGLGDIHLRKEISKNLLKHGIHASPSSILIVSGALQALKLLSVGILKRGSTVFIESPSYLYSIYLFRAAGMKLKPIPVDKNGFDVEELSKQNIKNNLSALYVNPTFQNPTTTIMSLQKRKLLIEKCQYFQLPIIEDDVYRDLWIDEPAPSPLKTFDQQGQVLYIGSFSKTIAAGLRIGWLVGPESVIKRLSDLRMQIDYGSSYASQMLVKELLSSGLYEKHIERTRNRLKQKRDFLLHLLNQHLVDHATWSKPSGGFFIWVTFNNNIDTRKLFKKCLNSGVLINPGFIYNDNHRTIRLSFAYPSFEEMEKGMLTIKELLTNHV</sequence>
<dbReference type="RefSeq" id="WP_377911869.1">
    <property type="nucleotide sequence ID" value="NZ_JBHRZT010000013.1"/>
</dbReference>
<comment type="similarity">
    <text evidence="2">In the C-terminal section; belongs to the class-I pyridoxal-phosphate-dependent aminotransferase family.</text>
</comment>
<evidence type="ECO:0000256" key="3">
    <source>
        <dbReference type="ARBA" id="ARBA00022576"/>
    </source>
</evidence>
<comment type="caution">
    <text evidence="9">The sequence shown here is derived from an EMBL/GenBank/DDBJ whole genome shotgun (WGS) entry which is preliminary data.</text>
</comment>
<proteinExistence type="inferred from homology"/>
<reference evidence="10" key="1">
    <citation type="journal article" date="2019" name="Int. J. Syst. Evol. Microbiol.">
        <title>The Global Catalogue of Microorganisms (GCM) 10K type strain sequencing project: providing services to taxonomists for standard genome sequencing and annotation.</title>
        <authorList>
            <consortium name="The Broad Institute Genomics Platform"/>
            <consortium name="The Broad Institute Genome Sequencing Center for Infectious Disease"/>
            <person name="Wu L."/>
            <person name="Ma J."/>
        </authorList>
    </citation>
    <scope>NUCLEOTIDE SEQUENCE [LARGE SCALE GENOMIC DNA]</scope>
    <source>
        <strain evidence="10">CCUG 61889</strain>
    </source>
</reference>
<dbReference type="Pfam" id="PF00155">
    <property type="entry name" value="Aminotran_1_2"/>
    <property type="match status" value="1"/>
</dbReference>
<protein>
    <submittedName>
        <fullName evidence="9">PLP-dependent aminotransferase family protein</fullName>
    </submittedName>
</protein>
<evidence type="ECO:0000256" key="1">
    <source>
        <dbReference type="ARBA" id="ARBA00001933"/>
    </source>
</evidence>
<dbReference type="InterPro" id="IPR015422">
    <property type="entry name" value="PyrdxlP-dep_Trfase_small"/>
</dbReference>
<evidence type="ECO:0000256" key="5">
    <source>
        <dbReference type="ARBA" id="ARBA00023015"/>
    </source>
</evidence>
<evidence type="ECO:0000313" key="10">
    <source>
        <dbReference type="Proteomes" id="UP001595752"/>
    </source>
</evidence>
<keyword evidence="5" id="KW-0805">Transcription regulation</keyword>
<dbReference type="PANTHER" id="PTHR46577">
    <property type="entry name" value="HTH-TYPE TRANSCRIPTIONAL REGULATORY PROTEIN GABR"/>
    <property type="match status" value="1"/>
</dbReference>
<dbReference type="CDD" id="cd00609">
    <property type="entry name" value="AAT_like"/>
    <property type="match status" value="1"/>
</dbReference>
<dbReference type="PROSITE" id="PS50949">
    <property type="entry name" value="HTH_GNTR"/>
    <property type="match status" value="1"/>
</dbReference>
<dbReference type="InterPro" id="IPR015424">
    <property type="entry name" value="PyrdxlP-dep_Trfase"/>
</dbReference>